<dbReference type="PROSITE" id="PS50977">
    <property type="entry name" value="HTH_TETR_2"/>
    <property type="match status" value="1"/>
</dbReference>
<reference evidence="5 6" key="1">
    <citation type="submission" date="2019-07" db="EMBL/GenBank/DDBJ databases">
        <authorList>
            <person name="Li J."/>
        </authorList>
    </citation>
    <scope>NUCLEOTIDE SEQUENCE [LARGE SCALE GENOMIC DNA]</scope>
    <source>
        <strain evidence="5 6">TKL69</strain>
    </source>
</reference>
<keyword evidence="1" id="KW-0678">Repressor</keyword>
<dbReference type="Proteomes" id="UP000315215">
    <property type="component" value="Chromosome"/>
</dbReference>
<feature type="DNA-binding region" description="H-T-H motif" evidence="3">
    <location>
        <begin position="33"/>
        <end position="52"/>
    </location>
</feature>
<dbReference type="InterPro" id="IPR001647">
    <property type="entry name" value="HTH_TetR"/>
</dbReference>
<keyword evidence="6" id="KW-1185">Reference proteome</keyword>
<name>A0A516KDK9_9BACI</name>
<dbReference type="SUPFAM" id="SSF46689">
    <property type="entry name" value="Homeodomain-like"/>
    <property type="match status" value="1"/>
</dbReference>
<evidence type="ECO:0000256" key="2">
    <source>
        <dbReference type="ARBA" id="ARBA00023125"/>
    </source>
</evidence>
<dbReference type="EMBL" id="CP041666">
    <property type="protein sequence ID" value="QDP39495.1"/>
    <property type="molecule type" value="Genomic_DNA"/>
</dbReference>
<dbReference type="RefSeq" id="WP_143892245.1">
    <property type="nucleotide sequence ID" value="NZ_CP041666.1"/>
</dbReference>
<dbReference type="InterPro" id="IPR050624">
    <property type="entry name" value="HTH-type_Tx_Regulator"/>
</dbReference>
<dbReference type="Pfam" id="PF14278">
    <property type="entry name" value="TetR_C_8"/>
    <property type="match status" value="1"/>
</dbReference>
<dbReference type="AlphaFoldDB" id="A0A516KDK9"/>
<evidence type="ECO:0000256" key="1">
    <source>
        <dbReference type="ARBA" id="ARBA00022491"/>
    </source>
</evidence>
<evidence type="ECO:0000256" key="3">
    <source>
        <dbReference type="PROSITE-ProRule" id="PRU00335"/>
    </source>
</evidence>
<feature type="domain" description="HTH tetR-type" evidence="4">
    <location>
        <begin position="10"/>
        <end position="70"/>
    </location>
</feature>
<dbReference type="InterPro" id="IPR009057">
    <property type="entry name" value="Homeodomain-like_sf"/>
</dbReference>
<accession>A0A516KDK9</accession>
<protein>
    <submittedName>
        <fullName evidence="5">TetR/AcrR family transcriptional regulator</fullName>
    </submittedName>
</protein>
<evidence type="ECO:0000313" key="5">
    <source>
        <dbReference type="EMBL" id="QDP39495.1"/>
    </source>
</evidence>
<evidence type="ECO:0000259" key="4">
    <source>
        <dbReference type="PROSITE" id="PS50977"/>
    </source>
</evidence>
<dbReference type="PANTHER" id="PTHR43479:SF7">
    <property type="entry name" value="TETR-FAMILY TRANSCRIPTIONAL REGULATOR"/>
    <property type="match status" value="1"/>
</dbReference>
<dbReference type="KEGG" id="aqt:FN924_04480"/>
<dbReference type="GO" id="GO:0003677">
    <property type="term" value="F:DNA binding"/>
    <property type="evidence" value="ECO:0007669"/>
    <property type="project" value="UniProtKB-UniRule"/>
</dbReference>
<evidence type="ECO:0000313" key="6">
    <source>
        <dbReference type="Proteomes" id="UP000315215"/>
    </source>
</evidence>
<dbReference type="InterPro" id="IPR039532">
    <property type="entry name" value="TetR_C_Firmicutes"/>
</dbReference>
<dbReference type="OrthoDB" id="9810250at2"/>
<dbReference type="Gene3D" id="1.10.357.10">
    <property type="entry name" value="Tetracycline Repressor, domain 2"/>
    <property type="match status" value="1"/>
</dbReference>
<keyword evidence="2 3" id="KW-0238">DNA-binding</keyword>
<organism evidence="5 6">
    <name type="scientific">Radiobacillus deserti</name>
    <dbReference type="NCBI Taxonomy" id="2594883"/>
    <lineage>
        <taxon>Bacteria</taxon>
        <taxon>Bacillati</taxon>
        <taxon>Bacillota</taxon>
        <taxon>Bacilli</taxon>
        <taxon>Bacillales</taxon>
        <taxon>Bacillaceae</taxon>
        <taxon>Radiobacillus</taxon>
    </lineage>
</organism>
<gene>
    <name evidence="5" type="ORF">FN924_04480</name>
</gene>
<proteinExistence type="predicted"/>
<sequence>MTSKLDRRKKYTRMVLKDSLIELLKEKQISAITVKEICELADINRSTFYAHYADQYDLLDKIEDEIIEDMTGYLNQYHLVKEEDAFHIIEKLIDYFASKHEVCRTLFSEENDTTFQKKVMRFAQEVFQQHWPGSTLTGNDSKYLSTFVISGSIHVIKSWLNNGMDKSTTDMAEVISQLINKGLYGMKEG</sequence>
<dbReference type="PANTHER" id="PTHR43479">
    <property type="entry name" value="ACREF/ENVCD OPERON REPRESSOR-RELATED"/>
    <property type="match status" value="1"/>
</dbReference>